<dbReference type="GO" id="GO:0005634">
    <property type="term" value="C:nucleus"/>
    <property type="evidence" value="ECO:0007669"/>
    <property type="project" value="UniProtKB-SubCell"/>
</dbReference>
<evidence type="ECO:0000256" key="9">
    <source>
        <dbReference type="ARBA" id="ARBA00037948"/>
    </source>
</evidence>
<dbReference type="InterPro" id="IPR036236">
    <property type="entry name" value="Znf_C2H2_sf"/>
</dbReference>
<gene>
    <name evidence="13" type="ORF">SK128_018498</name>
</gene>
<dbReference type="GO" id="GO:0000978">
    <property type="term" value="F:RNA polymerase II cis-regulatory region sequence-specific DNA binding"/>
    <property type="evidence" value="ECO:0007669"/>
    <property type="project" value="TreeGrafter"/>
</dbReference>
<dbReference type="SMART" id="SM00355">
    <property type="entry name" value="ZnF_C2H2"/>
    <property type="match status" value="2"/>
</dbReference>
<sequence length="97" mass="10492">MVVLGDGSSGAQGGVLVCPVCGKTAQGRNRRQNMDNHILTHTGERPFQCGVCSYRASQLGNLKRHERAVHKNVLKDNNTSSSLNTVHYMDVNSHGSS</sequence>
<evidence type="ECO:0000313" key="13">
    <source>
        <dbReference type="EMBL" id="KAK7065660.1"/>
    </source>
</evidence>
<evidence type="ECO:0000259" key="12">
    <source>
        <dbReference type="PROSITE" id="PS50157"/>
    </source>
</evidence>
<dbReference type="Pfam" id="PF13909">
    <property type="entry name" value="zf-H2C2_5"/>
    <property type="match status" value="1"/>
</dbReference>
<feature type="domain" description="C2H2-type" evidence="12">
    <location>
        <begin position="16"/>
        <end position="46"/>
    </location>
</feature>
<feature type="region of interest" description="Disordered" evidence="11">
    <location>
        <begin position="76"/>
        <end position="97"/>
    </location>
</feature>
<dbReference type="Gene3D" id="3.30.160.60">
    <property type="entry name" value="Classic Zinc Finger"/>
    <property type="match status" value="2"/>
</dbReference>
<keyword evidence="3" id="KW-0677">Repeat</keyword>
<dbReference type="GO" id="GO:0008270">
    <property type="term" value="F:zinc ion binding"/>
    <property type="evidence" value="ECO:0007669"/>
    <property type="project" value="UniProtKB-KW"/>
</dbReference>
<name>A0AAN8WSS4_HALRR</name>
<evidence type="ECO:0000256" key="6">
    <source>
        <dbReference type="ARBA" id="ARBA00023015"/>
    </source>
</evidence>
<keyword evidence="14" id="KW-1185">Reference proteome</keyword>
<dbReference type="EMBL" id="JAXCGZ010020208">
    <property type="protein sequence ID" value="KAK7065660.1"/>
    <property type="molecule type" value="Genomic_DNA"/>
</dbReference>
<dbReference type="GO" id="GO:0000981">
    <property type="term" value="F:DNA-binding transcription factor activity, RNA polymerase II-specific"/>
    <property type="evidence" value="ECO:0007669"/>
    <property type="project" value="TreeGrafter"/>
</dbReference>
<keyword evidence="2" id="KW-0479">Metal-binding</keyword>
<dbReference type="InterPro" id="IPR050527">
    <property type="entry name" value="Snail/Krueppel_Znf"/>
</dbReference>
<evidence type="ECO:0000313" key="14">
    <source>
        <dbReference type="Proteomes" id="UP001381693"/>
    </source>
</evidence>
<dbReference type="PROSITE" id="PS50157">
    <property type="entry name" value="ZINC_FINGER_C2H2_2"/>
    <property type="match status" value="2"/>
</dbReference>
<dbReference type="SUPFAM" id="SSF57667">
    <property type="entry name" value="beta-beta-alpha zinc fingers"/>
    <property type="match status" value="1"/>
</dbReference>
<keyword evidence="4 10" id="KW-0863">Zinc-finger</keyword>
<dbReference type="InterPro" id="IPR013087">
    <property type="entry name" value="Znf_C2H2_type"/>
</dbReference>
<keyword evidence="8" id="KW-0539">Nucleus</keyword>
<accession>A0AAN8WSS4</accession>
<evidence type="ECO:0000256" key="3">
    <source>
        <dbReference type="ARBA" id="ARBA00022737"/>
    </source>
</evidence>
<evidence type="ECO:0000256" key="2">
    <source>
        <dbReference type="ARBA" id="ARBA00022723"/>
    </source>
</evidence>
<dbReference type="PANTHER" id="PTHR24388:SF53">
    <property type="entry name" value="CHORION TRANSCRIPTION FACTOR CF2-RELATED"/>
    <property type="match status" value="1"/>
</dbReference>
<evidence type="ECO:0000256" key="7">
    <source>
        <dbReference type="ARBA" id="ARBA00023163"/>
    </source>
</evidence>
<dbReference type="PANTHER" id="PTHR24388">
    <property type="entry name" value="ZINC FINGER PROTEIN"/>
    <property type="match status" value="1"/>
</dbReference>
<protein>
    <recommendedName>
        <fullName evidence="12">C2H2-type domain-containing protein</fullName>
    </recommendedName>
</protein>
<keyword evidence="6" id="KW-0805">Transcription regulation</keyword>
<evidence type="ECO:0000256" key="5">
    <source>
        <dbReference type="ARBA" id="ARBA00022833"/>
    </source>
</evidence>
<feature type="non-terminal residue" evidence="13">
    <location>
        <position position="97"/>
    </location>
</feature>
<evidence type="ECO:0000256" key="11">
    <source>
        <dbReference type="SAM" id="MobiDB-lite"/>
    </source>
</evidence>
<dbReference type="FunFam" id="3.30.160.60:FF:000395">
    <property type="entry name" value="zinc finger protein 513"/>
    <property type="match status" value="1"/>
</dbReference>
<evidence type="ECO:0000256" key="8">
    <source>
        <dbReference type="ARBA" id="ARBA00023242"/>
    </source>
</evidence>
<evidence type="ECO:0000256" key="10">
    <source>
        <dbReference type="PROSITE-ProRule" id="PRU00042"/>
    </source>
</evidence>
<dbReference type="Proteomes" id="UP001381693">
    <property type="component" value="Unassembled WGS sequence"/>
</dbReference>
<proteinExistence type="inferred from homology"/>
<evidence type="ECO:0000256" key="4">
    <source>
        <dbReference type="ARBA" id="ARBA00022771"/>
    </source>
</evidence>
<organism evidence="13 14">
    <name type="scientific">Halocaridina rubra</name>
    <name type="common">Hawaiian red shrimp</name>
    <dbReference type="NCBI Taxonomy" id="373956"/>
    <lineage>
        <taxon>Eukaryota</taxon>
        <taxon>Metazoa</taxon>
        <taxon>Ecdysozoa</taxon>
        <taxon>Arthropoda</taxon>
        <taxon>Crustacea</taxon>
        <taxon>Multicrustacea</taxon>
        <taxon>Malacostraca</taxon>
        <taxon>Eumalacostraca</taxon>
        <taxon>Eucarida</taxon>
        <taxon>Decapoda</taxon>
        <taxon>Pleocyemata</taxon>
        <taxon>Caridea</taxon>
        <taxon>Atyoidea</taxon>
        <taxon>Atyidae</taxon>
        <taxon>Halocaridina</taxon>
    </lineage>
</organism>
<comment type="similarity">
    <text evidence="9">Belongs to the snail C2H2-type zinc-finger protein family.</text>
</comment>
<reference evidence="13 14" key="1">
    <citation type="submission" date="2023-11" db="EMBL/GenBank/DDBJ databases">
        <title>Halocaridina rubra genome assembly.</title>
        <authorList>
            <person name="Smith C."/>
        </authorList>
    </citation>
    <scope>NUCLEOTIDE SEQUENCE [LARGE SCALE GENOMIC DNA]</scope>
    <source>
        <strain evidence="13">EP-1</strain>
        <tissue evidence="13">Whole</tissue>
    </source>
</reference>
<comment type="subcellular location">
    <subcellularLocation>
        <location evidence="1">Nucleus</location>
    </subcellularLocation>
</comment>
<evidence type="ECO:0000256" key="1">
    <source>
        <dbReference type="ARBA" id="ARBA00004123"/>
    </source>
</evidence>
<dbReference type="AlphaFoldDB" id="A0AAN8WSS4"/>
<keyword evidence="5" id="KW-0862">Zinc</keyword>
<comment type="caution">
    <text evidence="13">The sequence shown here is derived from an EMBL/GenBank/DDBJ whole genome shotgun (WGS) entry which is preliminary data.</text>
</comment>
<keyword evidence="7" id="KW-0804">Transcription</keyword>
<feature type="domain" description="C2H2-type" evidence="12">
    <location>
        <begin position="47"/>
        <end position="70"/>
    </location>
</feature>
<feature type="compositionally biased region" description="Polar residues" evidence="11">
    <location>
        <begin position="76"/>
        <end position="85"/>
    </location>
</feature>